<dbReference type="OrthoDB" id="2189463at2759"/>
<accession>A0A137P309</accession>
<keyword evidence="1" id="KW-0472">Membrane</keyword>
<evidence type="ECO:0000313" key="3">
    <source>
        <dbReference type="Proteomes" id="UP000070444"/>
    </source>
</evidence>
<feature type="transmembrane region" description="Helical" evidence="1">
    <location>
        <begin position="180"/>
        <end position="206"/>
    </location>
</feature>
<dbReference type="Pfam" id="PF12271">
    <property type="entry name" value="Chs7"/>
    <property type="match status" value="1"/>
</dbReference>
<reference evidence="2 3" key="1">
    <citation type="journal article" date="2015" name="Genome Biol. Evol.">
        <title>Phylogenomic analyses indicate that early fungi evolved digesting cell walls of algal ancestors of land plants.</title>
        <authorList>
            <person name="Chang Y."/>
            <person name="Wang S."/>
            <person name="Sekimoto S."/>
            <person name="Aerts A.L."/>
            <person name="Choi C."/>
            <person name="Clum A."/>
            <person name="LaButti K.M."/>
            <person name="Lindquist E.A."/>
            <person name="Yee Ngan C."/>
            <person name="Ohm R.A."/>
            <person name="Salamov A.A."/>
            <person name="Grigoriev I.V."/>
            <person name="Spatafora J.W."/>
            <person name="Berbee M.L."/>
        </authorList>
    </citation>
    <scope>NUCLEOTIDE SEQUENCE [LARGE SCALE GENOMIC DNA]</scope>
    <source>
        <strain evidence="2 3">NRRL 28638</strain>
    </source>
</reference>
<evidence type="ECO:0000313" key="2">
    <source>
        <dbReference type="EMBL" id="KXN69319.1"/>
    </source>
</evidence>
<organism evidence="2 3">
    <name type="scientific">Conidiobolus coronatus (strain ATCC 28846 / CBS 209.66 / NRRL 28638)</name>
    <name type="common">Delacroixia coronata</name>
    <dbReference type="NCBI Taxonomy" id="796925"/>
    <lineage>
        <taxon>Eukaryota</taxon>
        <taxon>Fungi</taxon>
        <taxon>Fungi incertae sedis</taxon>
        <taxon>Zoopagomycota</taxon>
        <taxon>Entomophthoromycotina</taxon>
        <taxon>Entomophthoromycetes</taxon>
        <taxon>Entomophthorales</taxon>
        <taxon>Ancylistaceae</taxon>
        <taxon>Conidiobolus</taxon>
    </lineage>
</organism>
<feature type="transmembrane region" description="Helical" evidence="1">
    <location>
        <begin position="80"/>
        <end position="102"/>
    </location>
</feature>
<dbReference type="Proteomes" id="UP000070444">
    <property type="component" value="Unassembled WGS sequence"/>
</dbReference>
<gene>
    <name evidence="2" type="ORF">CONCODRAFT_79374</name>
</gene>
<feature type="transmembrane region" description="Helical" evidence="1">
    <location>
        <begin position="108"/>
        <end position="133"/>
    </location>
</feature>
<feature type="transmembrane region" description="Helical" evidence="1">
    <location>
        <begin position="249"/>
        <end position="268"/>
    </location>
</feature>
<name>A0A137P309_CONC2</name>
<dbReference type="AlphaFoldDB" id="A0A137P309"/>
<feature type="transmembrane region" description="Helical" evidence="1">
    <location>
        <begin position="154"/>
        <end position="174"/>
    </location>
</feature>
<proteinExistence type="predicted"/>
<dbReference type="GO" id="GO:0006457">
    <property type="term" value="P:protein folding"/>
    <property type="evidence" value="ECO:0007669"/>
    <property type="project" value="TreeGrafter"/>
</dbReference>
<dbReference type="InterPro" id="IPR022057">
    <property type="entry name" value="Chs7"/>
</dbReference>
<protein>
    <submittedName>
        <fullName evidence="2">Uncharacterized protein</fullName>
    </submittedName>
</protein>
<dbReference type="GO" id="GO:0005789">
    <property type="term" value="C:endoplasmic reticulum membrane"/>
    <property type="evidence" value="ECO:0007669"/>
    <property type="project" value="TreeGrafter"/>
</dbReference>
<dbReference type="EMBL" id="KQ964539">
    <property type="protein sequence ID" value="KXN69319.1"/>
    <property type="molecule type" value="Genomic_DNA"/>
</dbReference>
<keyword evidence="1" id="KW-0812">Transmembrane</keyword>
<sequence>MLDFGKYDQLCRAGPLTVCPLVGKGNLGIDPICYARAFSIGSTVVFEAATLAVYIIALLMTIFMILSIKSKYTAVGRKEVLLFFYLYALITIVSFFLQSGIIPTYMAVYKWFAAAHIGLITAACWCLFLNGFVGYQFIEDGTAFSLWSIRLSSLAVFLASGVIGLATFNSWGFFAPDKTMGLYVVHLVINGVLLLIYFITQCILVFRNLDDLWPLGNMILSLLFFAAGEVILLQFSSMICELMKHYFDGLFFESILTLLAVMMIYKFWDSITKEDLEFSIGGKLNVWEVKEVEDGYYH</sequence>
<keyword evidence="1" id="KW-1133">Transmembrane helix</keyword>
<dbReference type="OMA" id="HKYWLST"/>
<keyword evidence="3" id="KW-1185">Reference proteome</keyword>
<dbReference type="PANTHER" id="PTHR35329:SF1">
    <property type="entry name" value="CHITIN SYNTHASE EXPORT CHAPERONE"/>
    <property type="match status" value="1"/>
</dbReference>
<evidence type="ECO:0000256" key="1">
    <source>
        <dbReference type="SAM" id="Phobius"/>
    </source>
</evidence>
<feature type="transmembrane region" description="Helical" evidence="1">
    <location>
        <begin position="218"/>
        <end position="237"/>
    </location>
</feature>
<dbReference type="PANTHER" id="PTHR35329">
    <property type="entry name" value="CHITIN SYNTHASE EXPORT CHAPERONE"/>
    <property type="match status" value="1"/>
</dbReference>
<dbReference type="GO" id="GO:0051082">
    <property type="term" value="F:unfolded protein binding"/>
    <property type="evidence" value="ECO:0007669"/>
    <property type="project" value="TreeGrafter"/>
</dbReference>
<dbReference type="STRING" id="796925.A0A137P309"/>
<feature type="transmembrane region" description="Helical" evidence="1">
    <location>
        <begin position="48"/>
        <end position="68"/>
    </location>
</feature>